<evidence type="ECO:0000313" key="1">
    <source>
        <dbReference type="EMBL" id="TWW82308.1"/>
    </source>
</evidence>
<comment type="caution">
    <text evidence="1">The sequence shown here is derived from an EMBL/GenBank/DDBJ whole genome shotgun (WGS) entry which is preliminary data.</text>
</comment>
<gene>
    <name evidence="1" type="ORF">D4764_01G0021230</name>
</gene>
<name>A0A5C6PTP3_9TELE</name>
<evidence type="ECO:0000313" key="2">
    <source>
        <dbReference type="Proteomes" id="UP000324091"/>
    </source>
</evidence>
<protein>
    <submittedName>
        <fullName evidence="1">Uncharacterized protein</fullName>
    </submittedName>
</protein>
<dbReference type="AlphaFoldDB" id="A0A5C6PTP3"/>
<dbReference type="EMBL" id="RHFK02000001">
    <property type="protein sequence ID" value="TWW82308.1"/>
    <property type="molecule type" value="Genomic_DNA"/>
</dbReference>
<sequence length="144" mass="15308">MSLRQLYAKLSPNRSSIPPVDSGLRFKLNSFDAASPSGPWAPGVGSPPPQVSVLLYPCMCLLPVSHCCIDLEPEGKVYVVIDLSGSSTEEGPGRFLRAASPWIRGFFNVEEMKLILAACRRSSNAPDASATGPAACCVFTPPVL</sequence>
<reference evidence="1 2" key="1">
    <citation type="submission" date="2019-04" db="EMBL/GenBank/DDBJ databases">
        <title>Chromosome genome assembly for Takifugu flavidus.</title>
        <authorList>
            <person name="Xiao S."/>
        </authorList>
    </citation>
    <scope>NUCLEOTIDE SEQUENCE [LARGE SCALE GENOMIC DNA]</scope>
    <source>
        <strain evidence="1">HTHZ2018</strain>
        <tissue evidence="1">Muscle</tissue>
    </source>
</reference>
<proteinExistence type="predicted"/>
<dbReference type="Proteomes" id="UP000324091">
    <property type="component" value="Chromosome 1"/>
</dbReference>
<keyword evidence="2" id="KW-1185">Reference proteome</keyword>
<organism evidence="1 2">
    <name type="scientific">Takifugu flavidus</name>
    <name type="common">sansaifugu</name>
    <dbReference type="NCBI Taxonomy" id="433684"/>
    <lineage>
        <taxon>Eukaryota</taxon>
        <taxon>Metazoa</taxon>
        <taxon>Chordata</taxon>
        <taxon>Craniata</taxon>
        <taxon>Vertebrata</taxon>
        <taxon>Euteleostomi</taxon>
        <taxon>Actinopterygii</taxon>
        <taxon>Neopterygii</taxon>
        <taxon>Teleostei</taxon>
        <taxon>Neoteleostei</taxon>
        <taxon>Acanthomorphata</taxon>
        <taxon>Eupercaria</taxon>
        <taxon>Tetraodontiformes</taxon>
        <taxon>Tetradontoidea</taxon>
        <taxon>Tetraodontidae</taxon>
        <taxon>Takifugu</taxon>
    </lineage>
</organism>
<accession>A0A5C6PTP3</accession>